<dbReference type="RefSeq" id="XP_002670289.1">
    <property type="nucleotide sequence ID" value="XM_002670243.1"/>
</dbReference>
<dbReference type="SMART" id="SM00315">
    <property type="entry name" value="RGS"/>
    <property type="match status" value="1"/>
</dbReference>
<feature type="region of interest" description="Disordered" evidence="1">
    <location>
        <begin position="142"/>
        <end position="170"/>
    </location>
</feature>
<feature type="domain" description="RGS" evidence="2">
    <location>
        <begin position="413"/>
        <end position="474"/>
    </location>
</feature>
<keyword evidence="4" id="KW-1185">Reference proteome</keyword>
<accession>D2W031</accession>
<dbReference type="Proteomes" id="UP000006671">
    <property type="component" value="Unassembled WGS sequence"/>
</dbReference>
<dbReference type="KEGG" id="ngr:NAEGRDRAFT_53637"/>
<dbReference type="InParanoid" id="D2W031"/>
<evidence type="ECO:0000256" key="1">
    <source>
        <dbReference type="SAM" id="MobiDB-lite"/>
    </source>
</evidence>
<dbReference type="Gene3D" id="1.10.167.10">
    <property type="entry name" value="Regulator of G-protein Signalling 4, domain 2"/>
    <property type="match status" value="1"/>
</dbReference>
<gene>
    <name evidence="3" type="ORF">NAEGRDRAFT_53637</name>
</gene>
<evidence type="ECO:0000259" key="2">
    <source>
        <dbReference type="PROSITE" id="PS50132"/>
    </source>
</evidence>
<dbReference type="EMBL" id="GG738917">
    <property type="protein sequence ID" value="EFC37545.1"/>
    <property type="molecule type" value="Genomic_DNA"/>
</dbReference>
<sequence length="927" mass="104166">MSEQGKQTDCCCRVDDDGCGSSIGGDDNIMDNVQATTININNIILECASGSTSTPTSCNILHAIQQQQQQDLVSSLSSSSYGRTNILIEVQQEEEQQNPLTSSSPTGSDLMFGFSVEPLSSSTPIQSGMVDVYTRRRNVSSPLTIQSSRDEPTTPNTNKFNNNSNNNQSMNGQQEIMFRVGSPQSPVSVGPLLIEKVASPSLFAPSTLTPRSNPSSDETSDFTKRLISKYKDEVGELTFFINGMLDVLDLNQKKLEKDNKSIKKLLERASIEEHKNRSVMNSVPELVAFIDACDGSIISANTSFESKIARKAKNSSQIYNIVQYLQEKLPFKDLLQKFDELLISETRWETNLLSSLSTPVPVSINITKSKVSNSCGKPVDTYVLVMKITEQKKDIRTALTRRRTVDEARNIEEFENMFNNPTLLSLFRIFLEKEKSAENLAFLEEVRAYKSTSTTIDRGKKQQEIISKYLEKSSNTFLNISHAVYETEESIGKKKKNQSVGSKRLYCLVELFASLPHQQQQQQQQDNPCEQHEVPLSKPIKISICPTLVSTNNDDCASSPSSFAGNYDEMKILSLTIDSTLTFNLNHVHNCQNLSIRVSIMESKFFSKDSLLGCGQIQVPNTITPNMETVLSTTLRRKDKLAGTLYSALTLLRRCVSGSFPMVSPYKSRMNTMDTRCKTMNSSNSHFQSLVNSSLSIISNTAATTNPYSMVEIVDEESGIIFNISENYEKCVQEFVQSNQFCETISTFLFKNIQLKDRRGNFIDTELDQIKLQLFADCEQSLELSNRNLIHKMIHQDQIGAFLNFESAETMNSVGVQQIPNFVENFRDRKVEKLQDSQALSNEWIFYNQSLNRRVKVEVLVLCMEEVNSLVALEHRTTLDETSCTYSKASQHSIIEEIASSIHLLGSQRKRSTIDNSHLLGFQQDLE</sequence>
<dbReference type="Pfam" id="PF00615">
    <property type="entry name" value="RGS"/>
    <property type="match status" value="1"/>
</dbReference>
<organism evidence="4">
    <name type="scientific">Naegleria gruberi</name>
    <name type="common">Amoeba</name>
    <dbReference type="NCBI Taxonomy" id="5762"/>
    <lineage>
        <taxon>Eukaryota</taxon>
        <taxon>Discoba</taxon>
        <taxon>Heterolobosea</taxon>
        <taxon>Tetramitia</taxon>
        <taxon>Eutetramitia</taxon>
        <taxon>Vahlkampfiidae</taxon>
        <taxon>Naegleria</taxon>
    </lineage>
</organism>
<evidence type="ECO:0000313" key="3">
    <source>
        <dbReference type="EMBL" id="EFC37545.1"/>
    </source>
</evidence>
<dbReference type="VEuPathDB" id="AmoebaDB:NAEGRDRAFT_53637"/>
<dbReference type="OrthoDB" id="10691981at2759"/>
<dbReference type="AlphaFoldDB" id="D2W031"/>
<dbReference type="InterPro" id="IPR016137">
    <property type="entry name" value="RGS"/>
</dbReference>
<dbReference type="GeneID" id="8863180"/>
<evidence type="ECO:0000313" key="4">
    <source>
        <dbReference type="Proteomes" id="UP000006671"/>
    </source>
</evidence>
<dbReference type="InterPro" id="IPR044926">
    <property type="entry name" value="RGS_subdomain_2"/>
</dbReference>
<dbReference type="SUPFAM" id="SSF48097">
    <property type="entry name" value="Regulator of G-protein signaling, RGS"/>
    <property type="match status" value="1"/>
</dbReference>
<proteinExistence type="predicted"/>
<protein>
    <submittedName>
        <fullName evidence="3">Predicted protein</fullName>
    </submittedName>
</protein>
<dbReference type="PROSITE" id="PS50132">
    <property type="entry name" value="RGS"/>
    <property type="match status" value="1"/>
</dbReference>
<name>D2W031_NAEGR</name>
<dbReference type="InterPro" id="IPR036305">
    <property type="entry name" value="RGS_sf"/>
</dbReference>
<feature type="compositionally biased region" description="Low complexity" evidence="1">
    <location>
        <begin position="156"/>
        <end position="170"/>
    </location>
</feature>
<reference evidence="3 4" key="1">
    <citation type="journal article" date="2010" name="Cell">
        <title>The genome of Naegleria gruberi illuminates early eukaryotic versatility.</title>
        <authorList>
            <person name="Fritz-Laylin L.K."/>
            <person name="Prochnik S.E."/>
            <person name="Ginger M.L."/>
            <person name="Dacks J.B."/>
            <person name="Carpenter M.L."/>
            <person name="Field M.C."/>
            <person name="Kuo A."/>
            <person name="Paredez A."/>
            <person name="Chapman J."/>
            <person name="Pham J."/>
            <person name="Shu S."/>
            <person name="Neupane R."/>
            <person name="Cipriano M."/>
            <person name="Mancuso J."/>
            <person name="Tu H."/>
            <person name="Salamov A."/>
            <person name="Lindquist E."/>
            <person name="Shapiro H."/>
            <person name="Lucas S."/>
            <person name="Grigoriev I.V."/>
            <person name="Cande W.Z."/>
            <person name="Fulton C."/>
            <person name="Rokhsar D.S."/>
            <person name="Dawson S.C."/>
        </authorList>
    </citation>
    <scope>NUCLEOTIDE SEQUENCE [LARGE SCALE GENOMIC DNA]</scope>
    <source>
        <strain evidence="3 4">NEG-M</strain>
    </source>
</reference>